<dbReference type="GO" id="GO:0019430">
    <property type="term" value="P:removal of superoxide radicals"/>
    <property type="evidence" value="ECO:0007669"/>
    <property type="project" value="UniProtKB-UniRule"/>
</dbReference>
<dbReference type="EMBL" id="AGZE01000028">
    <property type="protein sequence ID" value="EKB55592.1"/>
    <property type="molecule type" value="Genomic_DNA"/>
</dbReference>
<evidence type="ECO:0000256" key="8">
    <source>
        <dbReference type="ARBA" id="ARBA00023284"/>
    </source>
</evidence>
<gene>
    <name evidence="13" type="ORF">HMPREF9707_01080</name>
</gene>
<comment type="catalytic activity">
    <reaction evidence="9 10">
        <text>[thioredoxin]-dithiol + NADP(+) = [thioredoxin]-disulfide + NADPH + H(+)</text>
        <dbReference type="Rhea" id="RHEA:20345"/>
        <dbReference type="Rhea" id="RHEA-COMP:10698"/>
        <dbReference type="Rhea" id="RHEA-COMP:10700"/>
        <dbReference type="ChEBI" id="CHEBI:15378"/>
        <dbReference type="ChEBI" id="CHEBI:29950"/>
        <dbReference type="ChEBI" id="CHEBI:50058"/>
        <dbReference type="ChEBI" id="CHEBI:57783"/>
        <dbReference type="ChEBI" id="CHEBI:58349"/>
        <dbReference type="EC" id="1.8.1.9"/>
    </reaction>
</comment>
<keyword evidence="11" id="KW-0521">NADP</keyword>
<dbReference type="eggNOG" id="COG0492">
    <property type="taxonomic scope" value="Bacteria"/>
</dbReference>
<dbReference type="PATRIC" id="fig|883112.3.peg.1074"/>
<keyword evidence="7" id="KW-1015">Disulfide bond</keyword>
<dbReference type="InterPro" id="IPR023753">
    <property type="entry name" value="FAD/NAD-binding_dom"/>
</dbReference>
<dbReference type="HOGENOM" id="CLU_031864_5_3_9"/>
<evidence type="ECO:0000313" key="13">
    <source>
        <dbReference type="EMBL" id="EKB55592.1"/>
    </source>
</evidence>
<keyword evidence="8 10" id="KW-0676">Redox-active center</keyword>
<keyword evidence="14" id="KW-1185">Reference proteome</keyword>
<dbReference type="PROSITE" id="PS00573">
    <property type="entry name" value="PYRIDINE_REDOX_2"/>
    <property type="match status" value="1"/>
</dbReference>
<evidence type="ECO:0000256" key="4">
    <source>
        <dbReference type="ARBA" id="ARBA00022630"/>
    </source>
</evidence>
<sequence length="314" mass="33839">MTNLYNDVDVLVVGAGPGGLTAAQYASRANLKTVIVEQGAPGGELLNTADVENYPGFTKISGPELAAKIYDSSMCFGAENVSGHVADIVCEGAYKIVTVGDTTYRAKAVIIATGATHRELGLESEKRLTGKGVSYCAVCDGFFFRNRDVVVVGGGDSAVEEGTFLTQFVNKVTLIHRRDQLRAQQILQDRLFANEKVEVIWNSEVKEIKGDQSVSSVLIENTETDEQSEIPAEGVFIYVGMVPNSQMVGQLGVTNEEGWIVTNERMETTVPGLFAVGDVRLKHLRQIATAVGDGSIAGQAAYEYLQTWNEFEGA</sequence>
<reference evidence="13 14" key="1">
    <citation type="submission" date="2012-07" db="EMBL/GenBank/DDBJ databases">
        <title>The Genome Sequence of Facklamia ignava CCUG 37419.</title>
        <authorList>
            <consortium name="The Broad Institute Genome Sequencing Platform"/>
            <person name="Earl A."/>
            <person name="Ward D."/>
            <person name="Feldgarden M."/>
            <person name="Gevers D."/>
            <person name="Huys G."/>
            <person name="Walker B."/>
            <person name="Young S.K."/>
            <person name="Zeng Q."/>
            <person name="Gargeya S."/>
            <person name="Fitzgerald M."/>
            <person name="Haas B."/>
            <person name="Abouelleil A."/>
            <person name="Alvarado L."/>
            <person name="Arachchi H.M."/>
            <person name="Berlin A.M."/>
            <person name="Chapman S.B."/>
            <person name="Goldberg J."/>
            <person name="Griggs A."/>
            <person name="Gujja S."/>
            <person name="Hansen M."/>
            <person name="Howarth C."/>
            <person name="Imamovic A."/>
            <person name="Larimer J."/>
            <person name="McCowen C."/>
            <person name="Montmayeur A."/>
            <person name="Murphy C."/>
            <person name="Neiman D."/>
            <person name="Pearson M."/>
            <person name="Priest M."/>
            <person name="Roberts A."/>
            <person name="Saif S."/>
            <person name="Shea T."/>
            <person name="Sisk P."/>
            <person name="Sykes S."/>
            <person name="Wortman J."/>
            <person name="Nusbaum C."/>
            <person name="Birren B."/>
        </authorList>
    </citation>
    <scope>NUCLEOTIDE SEQUENCE [LARGE SCALE GENOMIC DNA]</scope>
    <source>
        <strain evidence="13 14">CCUG 37419</strain>
    </source>
</reference>
<dbReference type="STRING" id="883112.HMPREF9707_01080"/>
<comment type="subunit">
    <text evidence="2 10">Homodimer.</text>
</comment>
<evidence type="ECO:0000256" key="6">
    <source>
        <dbReference type="ARBA" id="ARBA00023002"/>
    </source>
</evidence>
<dbReference type="GO" id="GO:0004791">
    <property type="term" value="F:thioredoxin-disulfide reductase (NADPH) activity"/>
    <property type="evidence" value="ECO:0007669"/>
    <property type="project" value="UniProtKB-UniRule"/>
</dbReference>
<evidence type="ECO:0000256" key="7">
    <source>
        <dbReference type="ARBA" id="ARBA00023157"/>
    </source>
</evidence>
<dbReference type="Pfam" id="PF07992">
    <property type="entry name" value="Pyr_redox_2"/>
    <property type="match status" value="1"/>
</dbReference>
<dbReference type="InterPro" id="IPR005982">
    <property type="entry name" value="Thioredox_Rdtase"/>
</dbReference>
<dbReference type="AlphaFoldDB" id="K1LTZ2"/>
<dbReference type="EC" id="1.8.1.9" evidence="10"/>
<dbReference type="NCBIfam" id="TIGR01292">
    <property type="entry name" value="TRX_reduct"/>
    <property type="match status" value="1"/>
</dbReference>
<dbReference type="PANTHER" id="PTHR48105">
    <property type="entry name" value="THIOREDOXIN REDUCTASE 1-RELATED-RELATED"/>
    <property type="match status" value="1"/>
</dbReference>
<keyword evidence="4 10" id="KW-0285">Flavoprotein</keyword>
<dbReference type="PRINTS" id="PR00469">
    <property type="entry name" value="PNDRDTASEII"/>
</dbReference>
<dbReference type="PRINTS" id="PR00368">
    <property type="entry name" value="FADPNR"/>
</dbReference>
<evidence type="ECO:0000256" key="5">
    <source>
        <dbReference type="ARBA" id="ARBA00022827"/>
    </source>
</evidence>
<dbReference type="SUPFAM" id="SSF51905">
    <property type="entry name" value="FAD/NAD(P)-binding domain"/>
    <property type="match status" value="1"/>
</dbReference>
<organism evidence="13 14">
    <name type="scientific">Falseniella ignava CCUG 37419</name>
    <dbReference type="NCBI Taxonomy" id="883112"/>
    <lineage>
        <taxon>Bacteria</taxon>
        <taxon>Bacillati</taxon>
        <taxon>Bacillota</taxon>
        <taxon>Bacilli</taxon>
        <taxon>Lactobacillales</taxon>
        <taxon>Aerococcaceae</taxon>
        <taxon>Falseniella</taxon>
    </lineage>
</organism>
<dbReference type="InterPro" id="IPR036188">
    <property type="entry name" value="FAD/NAD-bd_sf"/>
</dbReference>
<dbReference type="GO" id="GO:0005737">
    <property type="term" value="C:cytoplasm"/>
    <property type="evidence" value="ECO:0007669"/>
    <property type="project" value="InterPro"/>
</dbReference>
<evidence type="ECO:0000313" key="14">
    <source>
        <dbReference type="Proteomes" id="UP000005147"/>
    </source>
</evidence>
<dbReference type="InterPro" id="IPR050097">
    <property type="entry name" value="Ferredoxin-NADP_redctase_2"/>
</dbReference>
<keyword evidence="5 10" id="KW-0274">FAD</keyword>
<name>K1LTZ2_9LACT</name>
<proteinExistence type="inferred from homology"/>
<dbReference type="InterPro" id="IPR008255">
    <property type="entry name" value="Pyr_nucl-diS_OxRdtase_2_AS"/>
</dbReference>
<evidence type="ECO:0000256" key="11">
    <source>
        <dbReference type="RuleBase" id="RU003881"/>
    </source>
</evidence>
<evidence type="ECO:0000256" key="1">
    <source>
        <dbReference type="ARBA" id="ARBA00009333"/>
    </source>
</evidence>
<dbReference type="Gene3D" id="3.50.50.60">
    <property type="entry name" value="FAD/NAD(P)-binding domain"/>
    <property type="match status" value="2"/>
</dbReference>
<evidence type="ECO:0000256" key="10">
    <source>
        <dbReference type="RuleBase" id="RU003880"/>
    </source>
</evidence>
<keyword evidence="6 10" id="KW-0560">Oxidoreductase</keyword>
<dbReference type="RefSeq" id="WP_006701726.1">
    <property type="nucleotide sequence ID" value="NZ_JH932301.1"/>
</dbReference>
<accession>K1LTZ2</accession>
<comment type="similarity">
    <text evidence="1 10">Belongs to the class-II pyridine nucleotide-disulfide oxidoreductase family.</text>
</comment>
<evidence type="ECO:0000256" key="3">
    <source>
        <dbReference type="ARBA" id="ARBA00018719"/>
    </source>
</evidence>
<comment type="cofactor">
    <cofactor evidence="11">
        <name>FAD</name>
        <dbReference type="ChEBI" id="CHEBI:57692"/>
    </cofactor>
    <text evidence="11">Binds 1 FAD per subunit.</text>
</comment>
<evidence type="ECO:0000259" key="12">
    <source>
        <dbReference type="Pfam" id="PF07992"/>
    </source>
</evidence>
<evidence type="ECO:0000256" key="9">
    <source>
        <dbReference type="ARBA" id="ARBA00048132"/>
    </source>
</evidence>
<comment type="caution">
    <text evidence="13">The sequence shown here is derived from an EMBL/GenBank/DDBJ whole genome shotgun (WGS) entry which is preliminary data.</text>
</comment>
<protein>
    <recommendedName>
        <fullName evidence="3 10">Thioredoxin reductase</fullName>
        <ecNumber evidence="10">1.8.1.9</ecNumber>
    </recommendedName>
</protein>
<evidence type="ECO:0000256" key="2">
    <source>
        <dbReference type="ARBA" id="ARBA00011738"/>
    </source>
</evidence>
<feature type="domain" description="FAD/NAD(P)-binding" evidence="12">
    <location>
        <begin position="9"/>
        <end position="294"/>
    </location>
</feature>
<dbReference type="Proteomes" id="UP000005147">
    <property type="component" value="Unassembled WGS sequence"/>
</dbReference>